<keyword evidence="2" id="KW-1185">Reference proteome</keyword>
<sequence>MGFDTVDAGSFADSWRIEPETSAHTRLYLADPSIPVEQVLQAPAAPVSATTLRQAIEAAERVRVADRTF</sequence>
<organism evidence="1 2">
    <name type="scientific">Cryptosporangium minutisporangium</name>
    <dbReference type="NCBI Taxonomy" id="113569"/>
    <lineage>
        <taxon>Bacteria</taxon>
        <taxon>Bacillati</taxon>
        <taxon>Actinomycetota</taxon>
        <taxon>Actinomycetes</taxon>
        <taxon>Cryptosporangiales</taxon>
        <taxon>Cryptosporangiaceae</taxon>
        <taxon>Cryptosporangium</taxon>
    </lineage>
</organism>
<dbReference type="EMBL" id="BAAAYN010000055">
    <property type="protein sequence ID" value="GAA3396304.1"/>
    <property type="molecule type" value="Genomic_DNA"/>
</dbReference>
<gene>
    <name evidence="1" type="ORF">GCM10020369_72490</name>
</gene>
<accession>A0ABP6TAT8</accession>
<dbReference type="RefSeq" id="WP_345732813.1">
    <property type="nucleotide sequence ID" value="NZ_BAAAYN010000055.1"/>
</dbReference>
<name>A0ABP6TAT8_9ACTN</name>
<reference evidence="2" key="1">
    <citation type="journal article" date="2019" name="Int. J. Syst. Evol. Microbiol.">
        <title>The Global Catalogue of Microorganisms (GCM) 10K type strain sequencing project: providing services to taxonomists for standard genome sequencing and annotation.</title>
        <authorList>
            <consortium name="The Broad Institute Genomics Platform"/>
            <consortium name="The Broad Institute Genome Sequencing Center for Infectious Disease"/>
            <person name="Wu L."/>
            <person name="Ma J."/>
        </authorList>
    </citation>
    <scope>NUCLEOTIDE SEQUENCE [LARGE SCALE GENOMIC DNA]</scope>
    <source>
        <strain evidence="2">JCM 9458</strain>
    </source>
</reference>
<evidence type="ECO:0000313" key="1">
    <source>
        <dbReference type="EMBL" id="GAA3396304.1"/>
    </source>
</evidence>
<comment type="caution">
    <text evidence="1">The sequence shown here is derived from an EMBL/GenBank/DDBJ whole genome shotgun (WGS) entry which is preliminary data.</text>
</comment>
<dbReference type="Proteomes" id="UP001501676">
    <property type="component" value="Unassembled WGS sequence"/>
</dbReference>
<evidence type="ECO:0000313" key="2">
    <source>
        <dbReference type="Proteomes" id="UP001501676"/>
    </source>
</evidence>
<protein>
    <submittedName>
        <fullName evidence="1">Uncharacterized protein</fullName>
    </submittedName>
</protein>
<proteinExistence type="predicted"/>